<organism evidence="1">
    <name type="scientific">Arundo donax</name>
    <name type="common">Giant reed</name>
    <name type="synonym">Donax arundinaceus</name>
    <dbReference type="NCBI Taxonomy" id="35708"/>
    <lineage>
        <taxon>Eukaryota</taxon>
        <taxon>Viridiplantae</taxon>
        <taxon>Streptophyta</taxon>
        <taxon>Embryophyta</taxon>
        <taxon>Tracheophyta</taxon>
        <taxon>Spermatophyta</taxon>
        <taxon>Magnoliopsida</taxon>
        <taxon>Liliopsida</taxon>
        <taxon>Poales</taxon>
        <taxon>Poaceae</taxon>
        <taxon>PACMAD clade</taxon>
        <taxon>Arundinoideae</taxon>
        <taxon>Arundineae</taxon>
        <taxon>Arundo</taxon>
    </lineage>
</organism>
<dbReference type="EMBL" id="GBRH01236013">
    <property type="protein sequence ID" value="JAD61882.1"/>
    <property type="molecule type" value="Transcribed_RNA"/>
</dbReference>
<name>A0A0A9BRD1_ARUDO</name>
<reference evidence="1" key="2">
    <citation type="journal article" date="2015" name="Data Brief">
        <title>Shoot transcriptome of the giant reed, Arundo donax.</title>
        <authorList>
            <person name="Barrero R.A."/>
            <person name="Guerrero F.D."/>
            <person name="Moolhuijzen P."/>
            <person name="Goolsby J.A."/>
            <person name="Tidwell J."/>
            <person name="Bellgard S.E."/>
            <person name="Bellgard M.I."/>
        </authorList>
    </citation>
    <scope>NUCLEOTIDE SEQUENCE</scope>
    <source>
        <tissue evidence="1">Shoot tissue taken approximately 20 cm above the soil surface</tissue>
    </source>
</reference>
<proteinExistence type="predicted"/>
<evidence type="ECO:0000313" key="1">
    <source>
        <dbReference type="EMBL" id="JAD61882.1"/>
    </source>
</evidence>
<protein>
    <submittedName>
        <fullName evidence="1">Uncharacterized protein</fullName>
    </submittedName>
</protein>
<reference evidence="1" key="1">
    <citation type="submission" date="2014-09" db="EMBL/GenBank/DDBJ databases">
        <authorList>
            <person name="Magalhaes I.L.F."/>
            <person name="Oliveira U."/>
            <person name="Santos F.R."/>
            <person name="Vidigal T.H.D.A."/>
            <person name="Brescovit A.D."/>
            <person name="Santos A.J."/>
        </authorList>
    </citation>
    <scope>NUCLEOTIDE SEQUENCE</scope>
    <source>
        <tissue evidence="1">Shoot tissue taken approximately 20 cm above the soil surface</tissue>
    </source>
</reference>
<dbReference type="AlphaFoldDB" id="A0A0A9BRD1"/>
<sequence length="60" mass="6552">MKAAYVHSFPISEGATEFLLNDNKQRTVTLVGSHLVHKSTSTWCAAERGLFTKGSPTLLC</sequence>
<accession>A0A0A9BRD1</accession>